<reference evidence="7" key="1">
    <citation type="submission" date="2022-03" db="EMBL/GenBank/DDBJ databases">
        <title>Description of Abyssus ytuae gen. nov., sp. nov., a novel member of the family Flavobacteriaceae isolated from the sediment of Mariana Trench.</title>
        <authorList>
            <person name="Zhang J."/>
            <person name="Xu X."/>
        </authorList>
    </citation>
    <scope>NUCLEOTIDE SEQUENCE</scope>
    <source>
        <strain evidence="7">MT3330</strain>
    </source>
</reference>
<dbReference type="FunFam" id="3.30.590.10:FF:000005">
    <property type="entry name" value="Probable glutamine synthetase"/>
    <property type="match status" value="1"/>
</dbReference>
<feature type="domain" description="GS catalytic" evidence="6">
    <location>
        <begin position="94"/>
        <end position="345"/>
    </location>
</feature>
<dbReference type="Pfam" id="PF00120">
    <property type="entry name" value="Gln-synt_C"/>
    <property type="match status" value="1"/>
</dbReference>
<name>A0A9E6ZJZ3_9FLAO</name>
<accession>A0A9E6ZJZ3</accession>
<dbReference type="InterPro" id="IPR008146">
    <property type="entry name" value="Gln_synth_cat_dom"/>
</dbReference>
<keyword evidence="2" id="KW-0436">Ligase</keyword>
<dbReference type="InterPro" id="IPR036651">
    <property type="entry name" value="Gln_synt_N_sf"/>
</dbReference>
<dbReference type="GO" id="GO:0006542">
    <property type="term" value="P:glutamine biosynthetic process"/>
    <property type="evidence" value="ECO:0007669"/>
    <property type="project" value="InterPro"/>
</dbReference>
<dbReference type="RefSeq" id="WP_255842287.1">
    <property type="nucleotide sequence ID" value="NZ_CP094358.1"/>
</dbReference>
<evidence type="ECO:0000313" key="8">
    <source>
        <dbReference type="Proteomes" id="UP000831290"/>
    </source>
</evidence>
<dbReference type="AlphaFoldDB" id="A0A9E6ZJZ3"/>
<proteinExistence type="inferred from homology"/>
<dbReference type="GO" id="GO:0006576">
    <property type="term" value="P:biogenic amine metabolic process"/>
    <property type="evidence" value="ECO:0007669"/>
    <property type="project" value="UniProtKB-ARBA"/>
</dbReference>
<keyword evidence="3" id="KW-0547">Nucleotide-binding</keyword>
<evidence type="ECO:0000256" key="3">
    <source>
        <dbReference type="ARBA" id="ARBA00022741"/>
    </source>
</evidence>
<gene>
    <name evidence="7" type="ORF">MQE35_14950</name>
</gene>
<dbReference type="Proteomes" id="UP000831290">
    <property type="component" value="Chromosome"/>
</dbReference>
<dbReference type="GO" id="GO:0042402">
    <property type="term" value="P:biogenic amine catabolic process"/>
    <property type="evidence" value="ECO:0007669"/>
    <property type="project" value="UniProtKB-ARBA"/>
</dbReference>
<organism evidence="7 8">
    <name type="scientific">Abyssalbus ytuae</name>
    <dbReference type="NCBI Taxonomy" id="2926907"/>
    <lineage>
        <taxon>Bacteria</taxon>
        <taxon>Pseudomonadati</taxon>
        <taxon>Bacteroidota</taxon>
        <taxon>Flavobacteriia</taxon>
        <taxon>Flavobacteriales</taxon>
        <taxon>Flavobacteriaceae</taxon>
        <taxon>Abyssalbus</taxon>
    </lineage>
</organism>
<evidence type="ECO:0000256" key="1">
    <source>
        <dbReference type="ARBA" id="ARBA00009897"/>
    </source>
</evidence>
<protein>
    <submittedName>
        <fullName evidence="7">Glutamine synthetase family protein</fullName>
    </submittedName>
</protein>
<dbReference type="KEGG" id="fbm:MQE35_14950"/>
<evidence type="ECO:0000259" key="6">
    <source>
        <dbReference type="SMART" id="SM01230"/>
    </source>
</evidence>
<keyword evidence="8" id="KW-1185">Reference proteome</keyword>
<evidence type="ECO:0000256" key="5">
    <source>
        <dbReference type="RuleBase" id="RU000384"/>
    </source>
</evidence>
<dbReference type="SUPFAM" id="SSF55931">
    <property type="entry name" value="Glutamine synthetase/guanido kinase"/>
    <property type="match status" value="1"/>
</dbReference>
<evidence type="ECO:0000256" key="2">
    <source>
        <dbReference type="ARBA" id="ARBA00022598"/>
    </source>
</evidence>
<dbReference type="InterPro" id="IPR014746">
    <property type="entry name" value="Gln_synth/guanido_kin_cat_dom"/>
</dbReference>
<dbReference type="EMBL" id="CP094358">
    <property type="protein sequence ID" value="UOB17024.1"/>
    <property type="molecule type" value="Genomic_DNA"/>
</dbReference>
<dbReference type="PANTHER" id="PTHR43785">
    <property type="entry name" value="GAMMA-GLUTAMYLPUTRESCINE SYNTHETASE"/>
    <property type="match status" value="1"/>
</dbReference>
<dbReference type="GO" id="GO:0004356">
    <property type="term" value="F:glutamine synthetase activity"/>
    <property type="evidence" value="ECO:0007669"/>
    <property type="project" value="InterPro"/>
</dbReference>
<dbReference type="Gene3D" id="3.10.20.70">
    <property type="entry name" value="Glutamine synthetase, N-terminal domain"/>
    <property type="match status" value="1"/>
</dbReference>
<dbReference type="SMART" id="SM01230">
    <property type="entry name" value="Gln-synt_C"/>
    <property type="match status" value="1"/>
</dbReference>
<dbReference type="PANTHER" id="PTHR43785:SF12">
    <property type="entry name" value="TYPE-1 GLUTAMINE SYNTHETASE 2"/>
    <property type="match status" value="1"/>
</dbReference>
<sequence>MQFKKIAFTDVDGVLRGKYINKSKFDKGDLGFCNVVFGWDSSDQCYDTNSVTGWNTAFPDGVLTIDTTTRREVPWEKNTPFYLADFSKDETLKNVCPRSLLKSVINEYHKLGLYPKAGFEYEWFNFHKNSQTINEPDKNTITRGMFGYSLLRLSENKEFITQLIKGLSDFKIEVEGLHTETGPGVYEIAMQYTEALEAADQASLFKYTVKEIGLQHDILASFMSKWNVNLPGCGCHIHISLHDKAGKNLMTYQPGNKTEDVSTYFLEGILKYAADLLPVYAPTINSYKRLVEGSWAATTVSYGYQNRTTAVRLIANKPDHHHVEFRIPGADVNPYLALYSLLSTGLESIKNKTPLTHEEQQGNAYSDTRNTLLAKSLEEAVDIMEKNKALKKVLNPKFLDHFILTRKWEIKQYQKAVTDWEIKRYLEII</sequence>
<dbReference type="Gene3D" id="3.30.590.10">
    <property type="entry name" value="Glutamine synthetase/guanido kinase, catalytic domain"/>
    <property type="match status" value="1"/>
</dbReference>
<evidence type="ECO:0000256" key="4">
    <source>
        <dbReference type="ARBA" id="ARBA00022840"/>
    </source>
</evidence>
<keyword evidence="4" id="KW-0067">ATP-binding</keyword>
<comment type="similarity">
    <text evidence="1 5">Belongs to the glutamine synthetase family.</text>
</comment>
<dbReference type="GO" id="GO:0005524">
    <property type="term" value="F:ATP binding"/>
    <property type="evidence" value="ECO:0007669"/>
    <property type="project" value="UniProtKB-KW"/>
</dbReference>
<evidence type="ECO:0000313" key="7">
    <source>
        <dbReference type="EMBL" id="UOB17024.1"/>
    </source>
</evidence>